<protein>
    <submittedName>
        <fullName evidence="2">Uncharacterized protein</fullName>
    </submittedName>
</protein>
<keyword evidence="1" id="KW-0732">Signal</keyword>
<gene>
    <name evidence="2" type="ORF">EVAR_71494_1</name>
</gene>
<organism evidence="2 3">
    <name type="scientific">Eumeta variegata</name>
    <name type="common">Bagworm moth</name>
    <name type="synonym">Eumeta japonica</name>
    <dbReference type="NCBI Taxonomy" id="151549"/>
    <lineage>
        <taxon>Eukaryota</taxon>
        <taxon>Metazoa</taxon>
        <taxon>Ecdysozoa</taxon>
        <taxon>Arthropoda</taxon>
        <taxon>Hexapoda</taxon>
        <taxon>Insecta</taxon>
        <taxon>Pterygota</taxon>
        <taxon>Neoptera</taxon>
        <taxon>Endopterygota</taxon>
        <taxon>Lepidoptera</taxon>
        <taxon>Glossata</taxon>
        <taxon>Ditrysia</taxon>
        <taxon>Tineoidea</taxon>
        <taxon>Psychidae</taxon>
        <taxon>Oiketicinae</taxon>
        <taxon>Eumeta</taxon>
    </lineage>
</organism>
<dbReference type="Proteomes" id="UP000299102">
    <property type="component" value="Unassembled WGS sequence"/>
</dbReference>
<dbReference type="EMBL" id="BGZK01003053">
    <property type="protein sequence ID" value="GBP98035.1"/>
    <property type="molecule type" value="Genomic_DNA"/>
</dbReference>
<evidence type="ECO:0000313" key="3">
    <source>
        <dbReference type="Proteomes" id="UP000299102"/>
    </source>
</evidence>
<evidence type="ECO:0000256" key="1">
    <source>
        <dbReference type="SAM" id="SignalP"/>
    </source>
</evidence>
<reference evidence="2 3" key="1">
    <citation type="journal article" date="2019" name="Commun. Biol.">
        <title>The bagworm genome reveals a unique fibroin gene that provides high tensile strength.</title>
        <authorList>
            <person name="Kono N."/>
            <person name="Nakamura H."/>
            <person name="Ohtoshi R."/>
            <person name="Tomita M."/>
            <person name="Numata K."/>
            <person name="Arakawa K."/>
        </authorList>
    </citation>
    <scope>NUCLEOTIDE SEQUENCE [LARGE SCALE GENOMIC DNA]</scope>
</reference>
<feature type="signal peptide" evidence="1">
    <location>
        <begin position="1"/>
        <end position="25"/>
    </location>
</feature>
<sequence>MNLHNQVIALGFLAVWMCLLDVTLSFPSLVMPRLHRSVEAVTNNKIWDLQVGTSNCVNFNHNLSHQKKDELMADEAAPLVEESLQNLNNNWSQLKRMQKHTRTIFCWCRKCW</sequence>
<dbReference type="OrthoDB" id="10466895at2759"/>
<evidence type="ECO:0000313" key="2">
    <source>
        <dbReference type="EMBL" id="GBP98035.1"/>
    </source>
</evidence>
<keyword evidence="3" id="KW-1185">Reference proteome</keyword>
<comment type="caution">
    <text evidence="2">The sequence shown here is derived from an EMBL/GenBank/DDBJ whole genome shotgun (WGS) entry which is preliminary data.</text>
</comment>
<dbReference type="AlphaFoldDB" id="A0A4C2AGJ9"/>
<name>A0A4C2AGJ9_EUMVA</name>
<feature type="chain" id="PRO_5020028021" evidence="1">
    <location>
        <begin position="26"/>
        <end position="112"/>
    </location>
</feature>
<proteinExistence type="predicted"/>
<accession>A0A4C2AGJ9</accession>